<dbReference type="PANTHER" id="PTHR31062">
    <property type="entry name" value="XYLOGLUCAN ENDOTRANSGLUCOSYLASE/HYDROLASE PROTEIN 8-RELATED"/>
    <property type="match status" value="1"/>
</dbReference>
<protein>
    <recommendedName>
        <fullName evidence="8">Xyloglucan endotransglucosylase/hydrolase</fullName>
        <ecNumber evidence="8">2.4.1.207</ecNumber>
    </recommendedName>
</protein>
<dbReference type="AlphaFoldDB" id="J3MRG3"/>
<dbReference type="InterPro" id="IPR016455">
    <property type="entry name" value="XTH"/>
</dbReference>
<feature type="active site" description="Nucleophile" evidence="6">
    <location>
        <position position="115"/>
    </location>
</feature>
<dbReference type="GO" id="GO:0004553">
    <property type="term" value="F:hydrolase activity, hydrolyzing O-glycosyl compounds"/>
    <property type="evidence" value="ECO:0007669"/>
    <property type="project" value="InterPro"/>
</dbReference>
<dbReference type="GO" id="GO:0042546">
    <property type="term" value="P:cell wall biogenesis"/>
    <property type="evidence" value="ECO:0007669"/>
    <property type="project" value="InterPro"/>
</dbReference>
<dbReference type="OMA" id="TANACVP"/>
<evidence type="ECO:0000256" key="5">
    <source>
        <dbReference type="ARBA" id="ARBA00023295"/>
    </source>
</evidence>
<evidence type="ECO:0000256" key="1">
    <source>
        <dbReference type="ARBA" id="ARBA00022679"/>
    </source>
</evidence>
<keyword evidence="8" id="KW-0052">Apoplast</keyword>
<reference evidence="10" key="1">
    <citation type="journal article" date="2013" name="Nat. Commun.">
        <title>Whole-genome sequencing of Oryza brachyantha reveals mechanisms underlying Oryza genome evolution.</title>
        <authorList>
            <person name="Chen J."/>
            <person name="Huang Q."/>
            <person name="Gao D."/>
            <person name="Wang J."/>
            <person name="Lang Y."/>
            <person name="Liu T."/>
            <person name="Li B."/>
            <person name="Bai Z."/>
            <person name="Luis Goicoechea J."/>
            <person name="Liang C."/>
            <person name="Chen C."/>
            <person name="Zhang W."/>
            <person name="Sun S."/>
            <person name="Liao Y."/>
            <person name="Zhang X."/>
            <person name="Yang L."/>
            <person name="Song C."/>
            <person name="Wang M."/>
            <person name="Shi J."/>
            <person name="Liu G."/>
            <person name="Liu J."/>
            <person name="Zhou H."/>
            <person name="Zhou W."/>
            <person name="Yu Q."/>
            <person name="An N."/>
            <person name="Chen Y."/>
            <person name="Cai Q."/>
            <person name="Wang B."/>
            <person name="Liu B."/>
            <person name="Min J."/>
            <person name="Huang Y."/>
            <person name="Wu H."/>
            <person name="Li Z."/>
            <person name="Zhang Y."/>
            <person name="Yin Y."/>
            <person name="Song W."/>
            <person name="Jiang J."/>
            <person name="Jackson S.A."/>
            <person name="Wing R.A."/>
            <person name="Wang J."/>
            <person name="Chen M."/>
        </authorList>
    </citation>
    <scope>NUCLEOTIDE SEQUENCE [LARGE SCALE GENOMIC DNA]</scope>
    <source>
        <strain evidence="10">cv. IRGC 101232</strain>
    </source>
</reference>
<name>J3MRG3_ORYBR</name>
<dbReference type="eggNOG" id="ENOG502QQ71">
    <property type="taxonomic scope" value="Eukaryota"/>
</dbReference>
<dbReference type="STRING" id="4533.J3MRG3"/>
<keyword evidence="3" id="KW-1015">Disulfide bond</keyword>
<dbReference type="Gene3D" id="2.60.120.200">
    <property type="match status" value="1"/>
</dbReference>
<dbReference type="InterPro" id="IPR000757">
    <property type="entry name" value="Beta-glucanase-like"/>
</dbReference>
<dbReference type="InterPro" id="IPR013320">
    <property type="entry name" value="ConA-like_dom_sf"/>
</dbReference>
<dbReference type="Proteomes" id="UP000006038">
    <property type="component" value="Chromosome 8"/>
</dbReference>
<dbReference type="PIRSF" id="PIRSF005604">
    <property type="entry name" value="XET"/>
    <property type="match status" value="1"/>
</dbReference>
<evidence type="ECO:0000256" key="8">
    <source>
        <dbReference type="RuleBase" id="RU361120"/>
    </source>
</evidence>
<comment type="function">
    <text evidence="8">Catalyzes xyloglucan endohydrolysis (XEH) and/or endotransglycosylation (XET). Cleaves and religates xyloglucan polymers, an essential constituent of the primary cell wall, and thereby participates in cell wall construction of growing tissues.</text>
</comment>
<reference evidence="10" key="2">
    <citation type="submission" date="2013-04" db="UniProtKB">
        <authorList>
            <consortium name="EnsemblPlants"/>
        </authorList>
    </citation>
    <scope>IDENTIFICATION</scope>
</reference>
<keyword evidence="8" id="KW-0961">Cell wall biogenesis/degradation</keyword>
<comment type="subcellular location">
    <subcellularLocation>
        <location evidence="8">Secreted</location>
        <location evidence="8">Cell wall</location>
    </subcellularLocation>
    <subcellularLocation>
        <location evidence="8">Secreted</location>
        <location evidence="8">Extracellular space</location>
        <location evidence="8">Apoplast</location>
    </subcellularLocation>
</comment>
<organism evidence="10">
    <name type="scientific">Oryza brachyantha</name>
    <name type="common">malo sina</name>
    <dbReference type="NCBI Taxonomy" id="4533"/>
    <lineage>
        <taxon>Eukaryota</taxon>
        <taxon>Viridiplantae</taxon>
        <taxon>Streptophyta</taxon>
        <taxon>Embryophyta</taxon>
        <taxon>Tracheophyta</taxon>
        <taxon>Spermatophyta</taxon>
        <taxon>Magnoliopsida</taxon>
        <taxon>Liliopsida</taxon>
        <taxon>Poales</taxon>
        <taxon>Poaceae</taxon>
        <taxon>BOP clade</taxon>
        <taxon>Oryzoideae</taxon>
        <taxon>Oryzeae</taxon>
        <taxon>Oryzinae</taxon>
        <taxon>Oryza</taxon>
    </lineage>
</organism>
<keyword evidence="4" id="KW-0325">Glycoprotein</keyword>
<evidence type="ECO:0000256" key="4">
    <source>
        <dbReference type="ARBA" id="ARBA00023180"/>
    </source>
</evidence>
<keyword evidence="1 8" id="KW-0808">Transferase</keyword>
<evidence type="ECO:0000259" key="9">
    <source>
        <dbReference type="PROSITE" id="PS51762"/>
    </source>
</evidence>
<feature type="active site" description="Proton donor" evidence="6">
    <location>
        <position position="119"/>
    </location>
</feature>
<evidence type="ECO:0000256" key="6">
    <source>
        <dbReference type="PIRSR" id="PIRSR005604-1"/>
    </source>
</evidence>
<dbReference type="SUPFAM" id="SSF49899">
    <property type="entry name" value="Concanavalin A-like lectins/glucanases"/>
    <property type="match status" value="1"/>
</dbReference>
<keyword evidence="11" id="KW-1185">Reference proteome</keyword>
<evidence type="ECO:0000313" key="10">
    <source>
        <dbReference type="EnsemblPlants" id="OB08G16920.1"/>
    </source>
</evidence>
<dbReference type="GO" id="GO:0048046">
    <property type="term" value="C:apoplast"/>
    <property type="evidence" value="ECO:0007669"/>
    <property type="project" value="UniProtKB-SubCell"/>
</dbReference>
<keyword evidence="2 8" id="KW-0378">Hydrolase</keyword>
<keyword evidence="5 8" id="KW-0326">Glycosidase</keyword>
<feature type="glycosylation site" description="N-linked (GlcNAc...) asparagine" evidence="7">
    <location>
        <position position="123"/>
    </location>
</feature>
<comment type="PTM">
    <text evidence="8">Contains at least one intrachain disulfide bond essential for its enzymatic activity.</text>
</comment>
<evidence type="ECO:0000256" key="7">
    <source>
        <dbReference type="PIRSR" id="PIRSR005604-2"/>
    </source>
</evidence>
<feature type="domain" description="GH16" evidence="9">
    <location>
        <begin position="8"/>
        <end position="229"/>
    </location>
</feature>
<evidence type="ECO:0000313" key="11">
    <source>
        <dbReference type="Proteomes" id="UP000006038"/>
    </source>
</evidence>
<comment type="similarity">
    <text evidence="8">Belongs to the glycosyl hydrolase 16 family.</text>
</comment>
<keyword evidence="8" id="KW-0964">Secreted</keyword>
<dbReference type="PROSITE" id="PS01034">
    <property type="entry name" value="GH16_1"/>
    <property type="match status" value="1"/>
</dbReference>
<proteinExistence type="inferred from homology"/>
<dbReference type="InterPro" id="IPR010713">
    <property type="entry name" value="XET_C"/>
</dbReference>
<gene>
    <name evidence="10" type="primary">LOC102701194</name>
</gene>
<evidence type="ECO:0000256" key="2">
    <source>
        <dbReference type="ARBA" id="ARBA00022801"/>
    </source>
</evidence>
<dbReference type="CDD" id="cd02176">
    <property type="entry name" value="GH16_XET"/>
    <property type="match status" value="1"/>
</dbReference>
<evidence type="ECO:0000256" key="3">
    <source>
        <dbReference type="ARBA" id="ARBA00023157"/>
    </source>
</evidence>
<dbReference type="GO" id="GO:0016762">
    <property type="term" value="F:xyloglucan:xyloglucosyl transferase activity"/>
    <property type="evidence" value="ECO:0007669"/>
    <property type="project" value="UniProtKB-EC"/>
</dbReference>
<dbReference type="InterPro" id="IPR044791">
    <property type="entry name" value="Beta-glucanase/XTH"/>
</dbReference>
<keyword evidence="8" id="KW-0134">Cell wall</keyword>
<sequence>MTIHLALVESMGQARPQLLASMAALYFILATSPVISDMTDSLDMLWGNTQVLYDSTGHQIVSLSLDHWTTSAFRSKTKYLFARIDMDIKLVAKDSAGTVTTLYMITEGLWDIHDEIDLEFLGNTTGEPYTLHTNIYARGTGGREKQYQLWFDPTEDFHTYTIIWNPQMILILVDGRPIRQMKNQLRNDIPFPLYQPMRLYASIWNADDWATQGGSIKTDWSQAPFTAFFRNYQANACVPHKTAWICSQGSSDNSWFTQDLDEEGKQKLKDVDDKYKIYDYCTDSRRYPNGYPPECGSQ</sequence>
<accession>J3MRG3</accession>
<dbReference type="InterPro" id="IPR008263">
    <property type="entry name" value="GH16_AS"/>
</dbReference>
<dbReference type="EC" id="2.4.1.207" evidence="8"/>
<dbReference type="PROSITE" id="PS51762">
    <property type="entry name" value="GH16_2"/>
    <property type="match status" value="1"/>
</dbReference>
<dbReference type="GO" id="GO:0010411">
    <property type="term" value="P:xyloglucan metabolic process"/>
    <property type="evidence" value="ECO:0007669"/>
    <property type="project" value="InterPro"/>
</dbReference>
<dbReference type="HOGENOM" id="CLU_048041_0_2_1"/>
<dbReference type="Gramene" id="OB08G16920.1">
    <property type="protein sequence ID" value="OB08G16920.1"/>
    <property type="gene ID" value="OB08G16920"/>
</dbReference>
<dbReference type="GO" id="GO:0071555">
    <property type="term" value="P:cell wall organization"/>
    <property type="evidence" value="ECO:0007669"/>
    <property type="project" value="UniProtKB-KW"/>
</dbReference>
<dbReference type="Pfam" id="PF06955">
    <property type="entry name" value="XET_C"/>
    <property type="match status" value="1"/>
</dbReference>
<dbReference type="Pfam" id="PF00722">
    <property type="entry name" value="Glyco_hydro_16"/>
    <property type="match status" value="1"/>
</dbReference>
<dbReference type="EnsemblPlants" id="OB08G16920.1">
    <property type="protein sequence ID" value="OB08G16920.1"/>
    <property type="gene ID" value="OB08G16920"/>
</dbReference>